<evidence type="ECO:0000256" key="1">
    <source>
        <dbReference type="SAM" id="MobiDB-lite"/>
    </source>
</evidence>
<organism evidence="2 3">
    <name type="scientific">Amniculicola lignicola CBS 123094</name>
    <dbReference type="NCBI Taxonomy" id="1392246"/>
    <lineage>
        <taxon>Eukaryota</taxon>
        <taxon>Fungi</taxon>
        <taxon>Dikarya</taxon>
        <taxon>Ascomycota</taxon>
        <taxon>Pezizomycotina</taxon>
        <taxon>Dothideomycetes</taxon>
        <taxon>Pleosporomycetidae</taxon>
        <taxon>Pleosporales</taxon>
        <taxon>Amniculicolaceae</taxon>
        <taxon>Amniculicola</taxon>
    </lineage>
</organism>
<dbReference type="GO" id="GO:0007034">
    <property type="term" value="P:vacuolar transport"/>
    <property type="evidence" value="ECO:0007669"/>
    <property type="project" value="InterPro"/>
</dbReference>
<proteinExistence type="predicted"/>
<sequence>MSGLEKALFNLKFTAKQLNRQAIKVGKDEKKEQAKLDKAVAQGHQDIAKLYGTSLARKQQERINLLTLASRVDAVSSKVQTAVTMRQVTGNIANVVRGMDMAMKTMDLERISGVMESFEKQFDDLDVVSSYMETVTSSATASAAPQDVVDRLLQESADRAGVQLSQDLQSATPAKTKVGPTEEEEGGLEDRLRALRN</sequence>
<gene>
    <name evidence="2" type="ORF">P154DRAFT_522865</name>
</gene>
<feature type="compositionally biased region" description="Polar residues" evidence="1">
    <location>
        <begin position="163"/>
        <end position="173"/>
    </location>
</feature>
<feature type="compositionally biased region" description="Basic and acidic residues" evidence="1">
    <location>
        <begin position="188"/>
        <end position="197"/>
    </location>
</feature>
<keyword evidence="3" id="KW-1185">Reference proteome</keyword>
<accession>A0A6A5WDY8</accession>
<dbReference type="Pfam" id="PF03357">
    <property type="entry name" value="Snf7"/>
    <property type="match status" value="1"/>
</dbReference>
<dbReference type="Gene3D" id="6.10.140.1230">
    <property type="match status" value="1"/>
</dbReference>
<evidence type="ECO:0000313" key="2">
    <source>
        <dbReference type="EMBL" id="KAF2000080.1"/>
    </source>
</evidence>
<dbReference type="AlphaFoldDB" id="A0A6A5WDY8"/>
<reference evidence="2" key="1">
    <citation type="journal article" date="2020" name="Stud. Mycol.">
        <title>101 Dothideomycetes genomes: a test case for predicting lifestyles and emergence of pathogens.</title>
        <authorList>
            <person name="Haridas S."/>
            <person name="Albert R."/>
            <person name="Binder M."/>
            <person name="Bloem J."/>
            <person name="Labutti K."/>
            <person name="Salamov A."/>
            <person name="Andreopoulos B."/>
            <person name="Baker S."/>
            <person name="Barry K."/>
            <person name="Bills G."/>
            <person name="Bluhm B."/>
            <person name="Cannon C."/>
            <person name="Castanera R."/>
            <person name="Culley D."/>
            <person name="Daum C."/>
            <person name="Ezra D."/>
            <person name="Gonzalez J."/>
            <person name="Henrissat B."/>
            <person name="Kuo A."/>
            <person name="Liang C."/>
            <person name="Lipzen A."/>
            <person name="Lutzoni F."/>
            <person name="Magnuson J."/>
            <person name="Mondo S."/>
            <person name="Nolan M."/>
            <person name="Ohm R."/>
            <person name="Pangilinan J."/>
            <person name="Park H.-J."/>
            <person name="Ramirez L."/>
            <person name="Alfaro M."/>
            <person name="Sun H."/>
            <person name="Tritt A."/>
            <person name="Yoshinaga Y."/>
            <person name="Zwiers L.-H."/>
            <person name="Turgeon B."/>
            <person name="Goodwin S."/>
            <person name="Spatafora J."/>
            <person name="Crous P."/>
            <person name="Grigoriev I."/>
        </authorList>
    </citation>
    <scope>NUCLEOTIDE SEQUENCE</scope>
    <source>
        <strain evidence="2">CBS 123094</strain>
    </source>
</reference>
<feature type="region of interest" description="Disordered" evidence="1">
    <location>
        <begin position="163"/>
        <end position="197"/>
    </location>
</feature>
<evidence type="ECO:0000313" key="3">
    <source>
        <dbReference type="Proteomes" id="UP000799779"/>
    </source>
</evidence>
<name>A0A6A5WDY8_9PLEO</name>
<dbReference type="PANTHER" id="PTHR10476">
    <property type="entry name" value="CHARGED MULTIVESICULAR BODY PROTEIN"/>
    <property type="match status" value="1"/>
</dbReference>
<dbReference type="EMBL" id="ML977591">
    <property type="protein sequence ID" value="KAF2000080.1"/>
    <property type="molecule type" value="Genomic_DNA"/>
</dbReference>
<dbReference type="InterPro" id="IPR005024">
    <property type="entry name" value="Snf7_fam"/>
</dbReference>
<dbReference type="Proteomes" id="UP000799779">
    <property type="component" value="Unassembled WGS sequence"/>
</dbReference>
<dbReference type="OrthoDB" id="10266568at2759"/>
<evidence type="ECO:0008006" key="4">
    <source>
        <dbReference type="Google" id="ProtNLM"/>
    </source>
</evidence>
<protein>
    <recommendedName>
        <fullName evidence="4">Vacuolar protein-sorting-associated protein 46</fullName>
    </recommendedName>
</protein>